<dbReference type="CDD" id="cd00338">
    <property type="entry name" value="Ser_Recombinase"/>
    <property type="match status" value="1"/>
</dbReference>
<feature type="domain" description="Recombinase" evidence="1">
    <location>
        <begin position="172"/>
        <end position="283"/>
    </location>
</feature>
<gene>
    <name evidence="2" type="ORF">ACFPYN_11850</name>
</gene>
<dbReference type="PROSITE" id="PS51737">
    <property type="entry name" value="RECOMBINASE_DNA_BIND"/>
    <property type="match status" value="1"/>
</dbReference>
<dbReference type="PANTHER" id="PTHR30461:SF23">
    <property type="entry name" value="DNA RECOMBINASE-RELATED"/>
    <property type="match status" value="1"/>
</dbReference>
<comment type="caution">
    <text evidence="2">The sequence shown here is derived from an EMBL/GenBank/DDBJ whole genome shotgun (WGS) entry which is preliminary data.</text>
</comment>
<sequence>MYKPFSQTDYKPSTKPKALYLRKSKKNDGKNKIETIESQLKQLTGFCKEQGWNEYVIYNDYVAKSTNLNREEYKKMLKACLDGKHDLIISAEESRIYRTVYEQTNVYEELKGTDIAILSIREGYIFPNDRNQFLTNILRGAMNQQELENFAYRMNVKVLASAKEGKYVNKTPFGYFKDKDKLEPHPAESKTFRFIVEKVLEGFVIAEIISLLNRLGYKTKSNKKWKDVGTITRMLSNRVYLGESHYNSKMFDSEVVVRDTHQSLITIEEYQEVRKIIQSRSRNPQGIRYTKINTVLDRLVVCGKCGSRLPIHKSWTNKQGVTSYQIGKCQKVLGEYNDKKCSNKSISLNELLPHFYNAIESYKEALIEEIESVEIDITNDKKITVMNEIKDIKTRITEIKSEIQNAKSFLIKGILTESDYVGLLPPLEKDMKELNVSLEDNERLLGSLSEYDRRSVIQNAIDSLNNIENESIETQNRIYRTLFESLELVNTLDEYEIRIKEKDVFQ</sequence>
<dbReference type="Gene3D" id="3.90.1750.20">
    <property type="entry name" value="Putative Large Serine Recombinase, Chain B, Domain 2"/>
    <property type="match status" value="1"/>
</dbReference>
<proteinExistence type="predicted"/>
<dbReference type="SMART" id="SM00857">
    <property type="entry name" value="Resolvase"/>
    <property type="match status" value="1"/>
</dbReference>
<dbReference type="InterPro" id="IPR038109">
    <property type="entry name" value="DNA_bind_recomb_sf"/>
</dbReference>
<accession>A0ABW1L8Y3</accession>
<evidence type="ECO:0000259" key="1">
    <source>
        <dbReference type="PROSITE" id="PS51737"/>
    </source>
</evidence>
<dbReference type="Proteomes" id="UP001596170">
    <property type="component" value="Unassembled WGS sequence"/>
</dbReference>
<dbReference type="PANTHER" id="PTHR30461">
    <property type="entry name" value="DNA-INVERTASE FROM LAMBDOID PROPHAGE"/>
    <property type="match status" value="1"/>
</dbReference>
<dbReference type="InterPro" id="IPR036162">
    <property type="entry name" value="Resolvase-like_N_sf"/>
</dbReference>
<dbReference type="InterPro" id="IPR006119">
    <property type="entry name" value="Resolv_N"/>
</dbReference>
<name>A0ABW1L8Y3_9BACL</name>
<dbReference type="InterPro" id="IPR050639">
    <property type="entry name" value="SSR_resolvase"/>
</dbReference>
<evidence type="ECO:0000313" key="3">
    <source>
        <dbReference type="Proteomes" id="UP001596170"/>
    </source>
</evidence>
<evidence type="ECO:0000313" key="2">
    <source>
        <dbReference type="EMBL" id="MFC6040114.1"/>
    </source>
</evidence>
<dbReference type="RefSeq" id="WP_377734408.1">
    <property type="nucleotide sequence ID" value="NZ_JBHSRI010000018.1"/>
</dbReference>
<dbReference type="Gene3D" id="3.40.50.1390">
    <property type="entry name" value="Resolvase, N-terminal catalytic domain"/>
    <property type="match status" value="1"/>
</dbReference>
<organism evidence="2 3">
    <name type="scientific">Paenisporosarcina macmurdoensis</name>
    <dbReference type="NCBI Taxonomy" id="212659"/>
    <lineage>
        <taxon>Bacteria</taxon>
        <taxon>Bacillati</taxon>
        <taxon>Bacillota</taxon>
        <taxon>Bacilli</taxon>
        <taxon>Bacillales</taxon>
        <taxon>Caryophanaceae</taxon>
        <taxon>Paenisporosarcina</taxon>
    </lineage>
</organism>
<dbReference type="Pfam" id="PF00239">
    <property type="entry name" value="Resolvase"/>
    <property type="match status" value="1"/>
</dbReference>
<dbReference type="EMBL" id="JBHSRI010000018">
    <property type="protein sequence ID" value="MFC6040114.1"/>
    <property type="molecule type" value="Genomic_DNA"/>
</dbReference>
<protein>
    <submittedName>
        <fullName evidence="2">Recombinase family protein</fullName>
    </submittedName>
</protein>
<keyword evidence="3" id="KW-1185">Reference proteome</keyword>
<dbReference type="SUPFAM" id="SSF53041">
    <property type="entry name" value="Resolvase-like"/>
    <property type="match status" value="1"/>
</dbReference>
<dbReference type="Pfam" id="PF07508">
    <property type="entry name" value="Recombinase"/>
    <property type="match status" value="1"/>
</dbReference>
<reference evidence="3" key="1">
    <citation type="journal article" date="2019" name="Int. J. Syst. Evol. Microbiol.">
        <title>The Global Catalogue of Microorganisms (GCM) 10K type strain sequencing project: providing services to taxonomists for standard genome sequencing and annotation.</title>
        <authorList>
            <consortium name="The Broad Institute Genomics Platform"/>
            <consortium name="The Broad Institute Genome Sequencing Center for Infectious Disease"/>
            <person name="Wu L."/>
            <person name="Ma J."/>
        </authorList>
    </citation>
    <scope>NUCLEOTIDE SEQUENCE [LARGE SCALE GENOMIC DNA]</scope>
    <source>
        <strain evidence="3">CCUG 54527</strain>
    </source>
</reference>
<dbReference type="InterPro" id="IPR011109">
    <property type="entry name" value="DNA_bind_recombinase_dom"/>
</dbReference>